<dbReference type="Proteomes" id="UP001162960">
    <property type="component" value="Chromosome"/>
</dbReference>
<dbReference type="RefSeq" id="WP_022470343.1">
    <property type="nucleotide sequence ID" value="NZ_AP022660.1"/>
</dbReference>
<reference evidence="2" key="2">
    <citation type="submission" date="2021-06" db="EMBL/GenBank/DDBJ databases">
        <title>Interrogation of the integrated mobile genetic elements in gut-associated Bacteroides with a consensus prediction approach.</title>
        <authorList>
            <person name="Campbell D.E."/>
            <person name="Leigh J.R."/>
            <person name="Kim T."/>
            <person name="England W."/>
            <person name="Whitaker R.J."/>
            <person name="Degnan P.H."/>
        </authorList>
    </citation>
    <scope>NUCLEOTIDE SEQUENCE</scope>
    <source>
        <strain evidence="2">VPI-3443</strain>
    </source>
</reference>
<protein>
    <submittedName>
        <fullName evidence="2">6-bladed beta-propeller</fullName>
    </submittedName>
</protein>
<dbReference type="EMBL" id="AP022660">
    <property type="protein sequence ID" value="BCA51512.1"/>
    <property type="molecule type" value="Genomic_DNA"/>
</dbReference>
<dbReference type="Pfam" id="PF17170">
    <property type="entry name" value="DUF5128"/>
    <property type="match status" value="1"/>
</dbReference>
<gene>
    <name evidence="1" type="ORF">BatF92_34540</name>
    <name evidence="2" type="ORF">KQP74_00275</name>
</gene>
<sequence>MKNIHIIWIVLSLMMIGCKKNVSLENGDVIMIDVAKDGYSQKEIILQDFMDVEYIALDSSDDFLCQGQVLAVGAKIIVVRNDIQDGDIYLFDRKKGTGIRKINRKGNGNEEYTIAYNVVLDEDNEELFVNDVMQNKIIVYDLSGNYKRHFSRYEKARINQIYNFDKEKLICKIEDDNVTLGKSTFIVISKQTGEVVIETSISYKEKKMMKIADGGNLLMFYSYPSILHFQNHWIFSEVSSDTVFKFSPEHDRVPVIIKRPSIQSMLPEVFLFPKIFTNRYCFIEKVKKETKFSTVNLIYDRKENELYEYVLYNGDYSNARKINMADIGILNDEVIFYQRIEAYELVDARNNGNLKGVLRNIAVGLNEESNPIIMLVKDKY</sequence>
<proteinExistence type="predicted"/>
<dbReference type="PROSITE" id="PS51257">
    <property type="entry name" value="PROKAR_LIPOPROTEIN"/>
    <property type="match status" value="1"/>
</dbReference>
<reference evidence="1 3" key="1">
    <citation type="submission" date="2020-02" db="EMBL/GenBank/DDBJ databases">
        <title>Whole-genome sequencing and comparative analysis of the genomes of Bacteroides thetaiotaomicron and Escherichia coli isolated from a healthy resident in Vietnam.</title>
        <authorList>
            <person name="Mohsin M."/>
            <person name="Tanaka K."/>
            <person name="Kawahara R."/>
            <person name="Kondo S."/>
            <person name="Noguchi H."/>
            <person name="Motooka D."/>
            <person name="Nakamura S."/>
            <person name="Khong D.T."/>
            <person name="Nguyen T.N."/>
            <person name="Tran H.T."/>
            <person name="Yamamoto Y."/>
        </authorList>
    </citation>
    <scope>NUCLEOTIDE SEQUENCE [LARGE SCALE GENOMIC DNA]</scope>
    <source>
        <strain evidence="1 3">F9-2</strain>
    </source>
</reference>
<dbReference type="SUPFAM" id="SSF63825">
    <property type="entry name" value="YWTD domain"/>
    <property type="match status" value="1"/>
</dbReference>
<evidence type="ECO:0000313" key="2">
    <source>
        <dbReference type="EMBL" id="UYU91108.1"/>
    </source>
</evidence>
<accession>A0A679HRQ9</accession>
<dbReference type="AlphaFoldDB" id="A0A679HRQ9"/>
<evidence type="ECO:0000313" key="1">
    <source>
        <dbReference type="EMBL" id="BCA51512.1"/>
    </source>
</evidence>
<evidence type="ECO:0000313" key="3">
    <source>
        <dbReference type="Proteomes" id="UP000500882"/>
    </source>
</evidence>
<dbReference type="Proteomes" id="UP000500882">
    <property type="component" value="Chromosome"/>
</dbReference>
<name>A0A679HRQ9_BACT4</name>
<dbReference type="EMBL" id="CP083685">
    <property type="protein sequence ID" value="UYU91108.1"/>
    <property type="molecule type" value="Genomic_DNA"/>
</dbReference>
<organism evidence="1 3">
    <name type="scientific">Bacteroides thetaiotaomicron</name>
    <dbReference type="NCBI Taxonomy" id="818"/>
    <lineage>
        <taxon>Bacteria</taxon>
        <taxon>Pseudomonadati</taxon>
        <taxon>Bacteroidota</taxon>
        <taxon>Bacteroidia</taxon>
        <taxon>Bacteroidales</taxon>
        <taxon>Bacteroidaceae</taxon>
        <taxon>Bacteroides</taxon>
    </lineage>
</organism>